<dbReference type="EMBL" id="CAEZWN010000107">
    <property type="protein sequence ID" value="CAB4660803.1"/>
    <property type="molecule type" value="Genomic_DNA"/>
</dbReference>
<organism evidence="2">
    <name type="scientific">freshwater metagenome</name>
    <dbReference type="NCBI Taxonomy" id="449393"/>
    <lineage>
        <taxon>unclassified sequences</taxon>
        <taxon>metagenomes</taxon>
        <taxon>ecological metagenomes</taxon>
    </lineage>
</organism>
<dbReference type="AlphaFoldDB" id="A0A6J6LJG6"/>
<feature type="transmembrane region" description="Helical" evidence="1">
    <location>
        <begin position="100"/>
        <end position="118"/>
    </location>
</feature>
<feature type="transmembrane region" description="Helical" evidence="1">
    <location>
        <begin position="75"/>
        <end position="94"/>
    </location>
</feature>
<evidence type="ECO:0000256" key="1">
    <source>
        <dbReference type="SAM" id="Phobius"/>
    </source>
</evidence>
<feature type="transmembrane region" description="Helical" evidence="1">
    <location>
        <begin position="43"/>
        <end position="63"/>
    </location>
</feature>
<keyword evidence="1" id="KW-0812">Transmembrane</keyword>
<evidence type="ECO:0000313" key="2">
    <source>
        <dbReference type="EMBL" id="CAB4660803.1"/>
    </source>
</evidence>
<protein>
    <submittedName>
        <fullName evidence="2">Unannotated protein</fullName>
    </submittedName>
</protein>
<feature type="transmembrane region" description="Helical" evidence="1">
    <location>
        <begin position="12"/>
        <end position="31"/>
    </location>
</feature>
<keyword evidence="1" id="KW-1133">Transmembrane helix</keyword>
<keyword evidence="1" id="KW-0472">Membrane</keyword>
<reference evidence="2" key="1">
    <citation type="submission" date="2020-05" db="EMBL/GenBank/DDBJ databases">
        <authorList>
            <person name="Chiriac C."/>
            <person name="Salcher M."/>
            <person name="Ghai R."/>
            <person name="Kavagutti S V."/>
        </authorList>
    </citation>
    <scope>NUCLEOTIDE SEQUENCE</scope>
</reference>
<name>A0A6J6LJG6_9ZZZZ</name>
<proteinExistence type="predicted"/>
<accession>A0A6J6LJG6</accession>
<sequence>MRVSALRKTLKAGSLVFGGSAIFLLAAPAVFLDLMALDSSDQMQWSMRMIGITVFALAGNMWNNSGQSSVDRVVNVARVMFISALTLGILTLMVPVELTWFTYIYAAIGFGFAISYLMNLTRK</sequence>
<gene>
    <name evidence="2" type="ORF">UFOPK2252_00928</name>
</gene>